<keyword evidence="2" id="KW-1185">Reference proteome</keyword>
<dbReference type="Proteomes" id="UP000614287">
    <property type="component" value="Unassembled WGS sequence"/>
</dbReference>
<comment type="caution">
    <text evidence="1">The sequence shown here is derived from an EMBL/GenBank/DDBJ whole genome shotgun (WGS) entry which is preliminary data.</text>
</comment>
<name>A0A8J3CJ39_9BURK</name>
<dbReference type="AlphaFoldDB" id="A0A8J3CJ39"/>
<dbReference type="RefSeq" id="WP_189493761.1">
    <property type="nucleotide sequence ID" value="NZ_BMZG01000012.1"/>
</dbReference>
<organism evidence="1 2">
    <name type="scientific">Formosimonas limnophila</name>
    <dbReference type="NCBI Taxonomy" id="1384487"/>
    <lineage>
        <taxon>Bacteria</taxon>
        <taxon>Pseudomonadati</taxon>
        <taxon>Pseudomonadota</taxon>
        <taxon>Betaproteobacteria</taxon>
        <taxon>Burkholderiales</taxon>
        <taxon>Burkholderiaceae</taxon>
        <taxon>Formosimonas</taxon>
    </lineage>
</organism>
<proteinExistence type="predicted"/>
<evidence type="ECO:0000313" key="1">
    <source>
        <dbReference type="EMBL" id="GHA78405.1"/>
    </source>
</evidence>
<protein>
    <submittedName>
        <fullName evidence="1">Uncharacterized protein</fullName>
    </submittedName>
</protein>
<accession>A0A8J3CJ39</accession>
<reference evidence="1" key="1">
    <citation type="journal article" date="2014" name="Int. J. Syst. Evol. Microbiol.">
        <title>Complete genome sequence of Corynebacterium casei LMG S-19264T (=DSM 44701T), isolated from a smear-ripened cheese.</title>
        <authorList>
            <consortium name="US DOE Joint Genome Institute (JGI-PGF)"/>
            <person name="Walter F."/>
            <person name="Albersmeier A."/>
            <person name="Kalinowski J."/>
            <person name="Ruckert C."/>
        </authorList>
    </citation>
    <scope>NUCLEOTIDE SEQUENCE</scope>
    <source>
        <strain evidence="1">KCTC 32501</strain>
    </source>
</reference>
<reference evidence="1" key="2">
    <citation type="submission" date="2020-09" db="EMBL/GenBank/DDBJ databases">
        <authorList>
            <person name="Sun Q."/>
            <person name="Kim S."/>
        </authorList>
    </citation>
    <scope>NUCLEOTIDE SEQUENCE</scope>
    <source>
        <strain evidence="1">KCTC 32501</strain>
    </source>
</reference>
<sequence length="175" mass="19274">MALNTPQYLEQFHDQTQALGADAVTSDFTLEIIGAESLYLRTKGFPIPTTASQGTIEIPLPLGGQRGEAVQNKTYFTGSVTFMETVDAYVRNTIARIATVGIAGGPAGYFNAWAYHGDPQNYTYRMYLRHAHIALSAGTQTDMSSNTEVLLIEGDISYHYYGRQEMGNRKLLSGY</sequence>
<dbReference type="EMBL" id="BMZG01000012">
    <property type="protein sequence ID" value="GHA78405.1"/>
    <property type="molecule type" value="Genomic_DNA"/>
</dbReference>
<gene>
    <name evidence="1" type="ORF">GCM10009007_19270</name>
</gene>
<evidence type="ECO:0000313" key="2">
    <source>
        <dbReference type="Proteomes" id="UP000614287"/>
    </source>
</evidence>